<keyword evidence="1" id="KW-1133">Transmembrane helix</keyword>
<dbReference type="AlphaFoldDB" id="A0A163BXP1"/>
<sequence>MTKENKIEYRKMIAIICTAFIVLVFIVMDGVLADKEIRTGCVVYKPDIKHHANFKITHMSNSNSTLAITYLEGHQQKFVLKIKTTTGQILTIETPKDIYMLKSKSDTIEYVQNKGYFTGLTWDTNALK</sequence>
<organism evidence="2 3">
    <name type="scientific">Aquimarina aggregata</name>
    <dbReference type="NCBI Taxonomy" id="1642818"/>
    <lineage>
        <taxon>Bacteria</taxon>
        <taxon>Pseudomonadati</taxon>
        <taxon>Bacteroidota</taxon>
        <taxon>Flavobacteriia</taxon>
        <taxon>Flavobacteriales</taxon>
        <taxon>Flavobacteriaceae</taxon>
        <taxon>Aquimarina</taxon>
    </lineage>
</organism>
<comment type="caution">
    <text evidence="2">The sequence shown here is derived from an EMBL/GenBank/DDBJ whole genome shotgun (WGS) entry which is preliminary data.</text>
</comment>
<evidence type="ECO:0000313" key="3">
    <source>
        <dbReference type="Proteomes" id="UP000076715"/>
    </source>
</evidence>
<proteinExistence type="predicted"/>
<dbReference type="STRING" id="1642818.AWE51_00090"/>
<keyword evidence="1" id="KW-0472">Membrane</keyword>
<reference evidence="2 3" key="1">
    <citation type="submission" date="2016-01" db="EMBL/GenBank/DDBJ databases">
        <title>The draft genome sequence of Aquimarina sp. RZW4-3-2.</title>
        <authorList>
            <person name="Wang Y."/>
        </authorList>
    </citation>
    <scope>NUCLEOTIDE SEQUENCE [LARGE SCALE GENOMIC DNA]</scope>
    <source>
        <strain evidence="2 3">RZW4-3-2</strain>
    </source>
</reference>
<evidence type="ECO:0000313" key="2">
    <source>
        <dbReference type="EMBL" id="KZS41880.1"/>
    </source>
</evidence>
<keyword evidence="3" id="KW-1185">Reference proteome</keyword>
<evidence type="ECO:0000256" key="1">
    <source>
        <dbReference type="SAM" id="Phobius"/>
    </source>
</evidence>
<keyword evidence="1" id="KW-0812">Transmembrane</keyword>
<dbReference type="EMBL" id="LQRT01000002">
    <property type="protein sequence ID" value="KZS41880.1"/>
    <property type="molecule type" value="Genomic_DNA"/>
</dbReference>
<dbReference type="RefSeq" id="WP_066308624.1">
    <property type="nucleotide sequence ID" value="NZ_LQRT01000002.1"/>
</dbReference>
<protein>
    <submittedName>
        <fullName evidence="2">Uncharacterized protein</fullName>
    </submittedName>
</protein>
<dbReference type="Proteomes" id="UP000076715">
    <property type="component" value="Unassembled WGS sequence"/>
</dbReference>
<feature type="transmembrane region" description="Helical" evidence="1">
    <location>
        <begin position="12"/>
        <end position="33"/>
    </location>
</feature>
<name>A0A163BXP1_9FLAO</name>
<accession>A0A163BXP1</accession>
<gene>
    <name evidence="2" type="ORF">AWE51_00090</name>
</gene>